<comment type="pathway">
    <text evidence="8">Purine metabolism; IMP biosynthesis via de novo pathway; 5-amino-1-(5-phospho-D-ribosyl)imidazole from N(2)-formyl-N(1)-(5-phospho-D-ribosyl)glycinamide: step 1/2.</text>
</comment>
<dbReference type="EC" id="6.3.5.3" evidence="8"/>
<evidence type="ECO:0000256" key="3">
    <source>
        <dbReference type="ARBA" id="ARBA00022741"/>
    </source>
</evidence>
<dbReference type="Proteomes" id="UP000530514">
    <property type="component" value="Unassembled WGS sequence"/>
</dbReference>
<dbReference type="SUPFAM" id="SSF52317">
    <property type="entry name" value="Class I glutamine amidotransferase-like"/>
    <property type="match status" value="1"/>
</dbReference>
<dbReference type="OrthoDB" id="9804441at2"/>
<name>A0A7W1XB32_9BACL</name>
<sequence length="227" mass="25123">MRFAVPVFPGSNCDLDCVHAIEDVLQEPVEPVWHQEEDVSRFDAIILPGGFSYGDYLRTGALARFSPVMKGVKQAAESGKLVIGICNGFQILLEMGLLPGAMLTNDHLQFRCEMQTLIVENVETPFTCKYAPGEAIRIPIAHMSGNYFCDPSTLAELKQNGQIVFRYAGDNPNGSIEKIAGICNRKRNVLGMMPHPERAIADWMGSEDGKKLFQSMFAYWKENCGAA</sequence>
<keyword evidence="1 8" id="KW-0963">Cytoplasm</keyword>
<comment type="catalytic activity">
    <reaction evidence="8">
        <text>N(2)-formyl-N(1)-(5-phospho-beta-D-ribosyl)glycinamide + L-glutamine + ATP + H2O = 2-formamido-N(1)-(5-O-phospho-beta-D-ribosyl)acetamidine + L-glutamate + ADP + phosphate + H(+)</text>
        <dbReference type="Rhea" id="RHEA:17129"/>
        <dbReference type="ChEBI" id="CHEBI:15377"/>
        <dbReference type="ChEBI" id="CHEBI:15378"/>
        <dbReference type="ChEBI" id="CHEBI:29985"/>
        <dbReference type="ChEBI" id="CHEBI:30616"/>
        <dbReference type="ChEBI" id="CHEBI:43474"/>
        <dbReference type="ChEBI" id="CHEBI:58359"/>
        <dbReference type="ChEBI" id="CHEBI:147286"/>
        <dbReference type="ChEBI" id="CHEBI:147287"/>
        <dbReference type="ChEBI" id="CHEBI:456216"/>
        <dbReference type="EC" id="6.3.5.3"/>
    </reaction>
</comment>
<comment type="function">
    <text evidence="8">Part of the phosphoribosylformylglycinamidine synthase complex involved in the purines biosynthetic pathway. Catalyzes the ATP-dependent conversion of formylglycinamide ribonucleotide (FGAR) and glutamine to yield formylglycinamidine ribonucleotide (FGAM) and glutamate. The FGAM synthase complex is composed of three subunits. PurQ produces an ammonia molecule by converting glutamine to glutamate. PurL transfers the ammonia molecule to FGAR to form FGAM in an ATP-dependent manner. PurS interacts with PurQ and PurL and is thought to assist in the transfer of the ammonia molecule from PurQ to PurL.</text>
</comment>
<dbReference type="PANTHER" id="PTHR47552">
    <property type="entry name" value="PHOSPHORIBOSYLFORMYLGLYCINAMIDINE SYNTHASE SUBUNIT PURQ"/>
    <property type="match status" value="1"/>
</dbReference>
<keyword evidence="7 8" id="KW-0315">Glutamine amidotransferase</keyword>
<feature type="active site" evidence="8">
    <location>
        <position position="195"/>
    </location>
</feature>
<dbReference type="GO" id="GO:0005524">
    <property type="term" value="F:ATP binding"/>
    <property type="evidence" value="ECO:0007669"/>
    <property type="project" value="UniProtKB-KW"/>
</dbReference>
<dbReference type="SMART" id="SM01211">
    <property type="entry name" value="GATase_5"/>
    <property type="match status" value="1"/>
</dbReference>
<evidence type="ECO:0000256" key="5">
    <source>
        <dbReference type="ARBA" id="ARBA00022801"/>
    </source>
</evidence>
<evidence type="ECO:0000256" key="1">
    <source>
        <dbReference type="ARBA" id="ARBA00022490"/>
    </source>
</evidence>
<evidence type="ECO:0000256" key="7">
    <source>
        <dbReference type="ARBA" id="ARBA00022962"/>
    </source>
</evidence>
<feature type="active site" description="Nucleophile" evidence="8">
    <location>
        <position position="86"/>
    </location>
</feature>
<comment type="caution">
    <text evidence="9">The sequence shown here is derived from an EMBL/GenBank/DDBJ whole genome shotgun (WGS) entry which is preliminary data.</text>
</comment>
<dbReference type="PANTHER" id="PTHR47552:SF1">
    <property type="entry name" value="PHOSPHORIBOSYLFORMYLGLYCINAMIDINE SYNTHASE SUBUNIT PURQ"/>
    <property type="match status" value="1"/>
</dbReference>
<protein>
    <recommendedName>
        <fullName evidence="8">Phosphoribosylformylglycinamidine synthase subunit PurQ</fullName>
        <shortName evidence="8">FGAM synthase</shortName>
        <ecNumber evidence="8">6.3.5.3</ecNumber>
    </recommendedName>
    <alternativeName>
        <fullName evidence="8">Formylglycinamide ribonucleotide amidotransferase subunit I</fullName>
        <shortName evidence="8">FGAR amidotransferase I</shortName>
        <shortName evidence="8">FGAR-AT I</shortName>
    </alternativeName>
    <alternativeName>
        <fullName evidence="8">Glutaminase PurQ</fullName>
        <ecNumber evidence="8">3.5.1.2</ecNumber>
    </alternativeName>
    <alternativeName>
        <fullName evidence="8">Phosphoribosylformylglycinamidine synthase subunit I</fullName>
    </alternativeName>
</protein>
<keyword evidence="4 8" id="KW-0658">Purine biosynthesis</keyword>
<keyword evidence="2 8" id="KW-0436">Ligase</keyword>
<keyword evidence="5 8" id="KW-0378">Hydrolase</keyword>
<keyword evidence="10" id="KW-1185">Reference proteome</keyword>
<dbReference type="AlphaFoldDB" id="A0A7W1XB32"/>
<gene>
    <name evidence="8 9" type="primary">purQ</name>
    <name evidence="9" type="ORF">H1164_10625</name>
</gene>
<proteinExistence type="inferred from homology"/>
<dbReference type="HAMAP" id="MF_00421">
    <property type="entry name" value="PurQ"/>
    <property type="match status" value="1"/>
</dbReference>
<evidence type="ECO:0000256" key="6">
    <source>
        <dbReference type="ARBA" id="ARBA00022840"/>
    </source>
</evidence>
<dbReference type="InterPro" id="IPR010075">
    <property type="entry name" value="PRibForGlyAmidine_synth_PurQ"/>
</dbReference>
<evidence type="ECO:0000313" key="10">
    <source>
        <dbReference type="Proteomes" id="UP000530514"/>
    </source>
</evidence>
<evidence type="ECO:0000256" key="4">
    <source>
        <dbReference type="ARBA" id="ARBA00022755"/>
    </source>
</evidence>
<keyword evidence="3 8" id="KW-0547">Nucleotide-binding</keyword>
<dbReference type="Gene3D" id="3.40.50.880">
    <property type="match status" value="1"/>
</dbReference>
<dbReference type="GO" id="GO:0004359">
    <property type="term" value="F:glutaminase activity"/>
    <property type="evidence" value="ECO:0007669"/>
    <property type="project" value="UniProtKB-EC"/>
</dbReference>
<dbReference type="EMBL" id="JACEIP010000015">
    <property type="protein sequence ID" value="MBA4543349.1"/>
    <property type="molecule type" value="Genomic_DNA"/>
</dbReference>
<reference evidence="9 10" key="1">
    <citation type="submission" date="2020-07" db="EMBL/GenBank/DDBJ databases">
        <authorList>
            <person name="Feng H."/>
        </authorList>
    </citation>
    <scope>NUCLEOTIDE SEQUENCE [LARGE SCALE GENOMIC DNA]</scope>
    <source>
        <strain evidence="10">s-11</strain>
    </source>
</reference>
<comment type="subcellular location">
    <subcellularLocation>
        <location evidence="8">Cytoplasm</location>
    </subcellularLocation>
</comment>
<keyword evidence="6 8" id="KW-0067">ATP-binding</keyword>
<feature type="active site" evidence="8">
    <location>
        <position position="197"/>
    </location>
</feature>
<dbReference type="Pfam" id="PF13507">
    <property type="entry name" value="GATase_5"/>
    <property type="match status" value="1"/>
</dbReference>
<evidence type="ECO:0000256" key="8">
    <source>
        <dbReference type="HAMAP-Rule" id="MF_00421"/>
    </source>
</evidence>
<dbReference type="NCBIfam" id="TIGR01737">
    <property type="entry name" value="FGAM_synth_I"/>
    <property type="match status" value="1"/>
</dbReference>
<dbReference type="PIRSF" id="PIRSF001586">
    <property type="entry name" value="FGAM_synth_I"/>
    <property type="match status" value="1"/>
</dbReference>
<dbReference type="GO" id="GO:0006189">
    <property type="term" value="P:'de novo' IMP biosynthetic process"/>
    <property type="evidence" value="ECO:0007669"/>
    <property type="project" value="UniProtKB-UniRule"/>
</dbReference>
<evidence type="ECO:0000256" key="2">
    <source>
        <dbReference type="ARBA" id="ARBA00022598"/>
    </source>
</evidence>
<dbReference type="PROSITE" id="PS51273">
    <property type="entry name" value="GATASE_TYPE_1"/>
    <property type="match status" value="1"/>
</dbReference>
<comment type="subunit">
    <text evidence="8">Part of the FGAM synthase complex composed of 1 PurL, 1 PurQ and 2 PurS subunits.</text>
</comment>
<dbReference type="EC" id="3.5.1.2" evidence="8"/>
<dbReference type="InterPro" id="IPR029062">
    <property type="entry name" value="Class_I_gatase-like"/>
</dbReference>
<evidence type="ECO:0000313" key="9">
    <source>
        <dbReference type="EMBL" id="MBA4543349.1"/>
    </source>
</evidence>
<dbReference type="UniPathway" id="UPA00074">
    <property type="reaction ID" value="UER00128"/>
</dbReference>
<dbReference type="CDD" id="cd01740">
    <property type="entry name" value="GATase1_FGAR_AT"/>
    <property type="match status" value="1"/>
</dbReference>
<dbReference type="NCBIfam" id="NF002957">
    <property type="entry name" value="PRK03619.1"/>
    <property type="match status" value="1"/>
</dbReference>
<accession>A0A7W1XB32</accession>
<organism evidence="9 10">
    <name type="scientific">Thermoactinomyces daqus</name>
    <dbReference type="NCBI Taxonomy" id="1329516"/>
    <lineage>
        <taxon>Bacteria</taxon>
        <taxon>Bacillati</taxon>
        <taxon>Bacillota</taxon>
        <taxon>Bacilli</taxon>
        <taxon>Bacillales</taxon>
        <taxon>Thermoactinomycetaceae</taxon>
        <taxon>Thermoactinomyces</taxon>
    </lineage>
</organism>
<dbReference type="GO" id="GO:0004642">
    <property type="term" value="F:phosphoribosylformylglycinamidine synthase activity"/>
    <property type="evidence" value="ECO:0007669"/>
    <property type="project" value="UniProtKB-UniRule"/>
</dbReference>
<dbReference type="RefSeq" id="WP_033101360.1">
    <property type="nucleotide sequence ID" value="NZ_JACEIP010000015.1"/>
</dbReference>
<dbReference type="GO" id="GO:0005737">
    <property type="term" value="C:cytoplasm"/>
    <property type="evidence" value="ECO:0007669"/>
    <property type="project" value="UniProtKB-SubCell"/>
</dbReference>
<comment type="catalytic activity">
    <reaction evidence="8">
        <text>L-glutamine + H2O = L-glutamate + NH4(+)</text>
        <dbReference type="Rhea" id="RHEA:15889"/>
        <dbReference type="ChEBI" id="CHEBI:15377"/>
        <dbReference type="ChEBI" id="CHEBI:28938"/>
        <dbReference type="ChEBI" id="CHEBI:29985"/>
        <dbReference type="ChEBI" id="CHEBI:58359"/>
        <dbReference type="EC" id="3.5.1.2"/>
    </reaction>
</comment>